<feature type="region of interest" description="Disordered" evidence="1">
    <location>
        <begin position="25"/>
        <end position="53"/>
    </location>
</feature>
<organism evidence="2 3">
    <name type="scientific">Trifolium medium</name>
    <dbReference type="NCBI Taxonomy" id="97028"/>
    <lineage>
        <taxon>Eukaryota</taxon>
        <taxon>Viridiplantae</taxon>
        <taxon>Streptophyta</taxon>
        <taxon>Embryophyta</taxon>
        <taxon>Tracheophyta</taxon>
        <taxon>Spermatophyta</taxon>
        <taxon>Magnoliopsida</taxon>
        <taxon>eudicotyledons</taxon>
        <taxon>Gunneridae</taxon>
        <taxon>Pentapetalae</taxon>
        <taxon>rosids</taxon>
        <taxon>fabids</taxon>
        <taxon>Fabales</taxon>
        <taxon>Fabaceae</taxon>
        <taxon>Papilionoideae</taxon>
        <taxon>50 kb inversion clade</taxon>
        <taxon>NPAAA clade</taxon>
        <taxon>Hologalegina</taxon>
        <taxon>IRL clade</taxon>
        <taxon>Trifolieae</taxon>
        <taxon>Trifolium</taxon>
    </lineage>
</organism>
<sequence length="82" mass="9125">MQHRRRLTAPPCSLFTHKMFESDHSDTGISGSASSPVNRDSDKAKSSPSSSAATKMEFHSALAVSNIRTTFLLFLRWRKSNI</sequence>
<evidence type="ECO:0000256" key="1">
    <source>
        <dbReference type="SAM" id="MobiDB-lite"/>
    </source>
</evidence>
<feature type="compositionally biased region" description="Polar residues" evidence="1">
    <location>
        <begin position="27"/>
        <end position="38"/>
    </location>
</feature>
<evidence type="ECO:0000313" key="3">
    <source>
        <dbReference type="Proteomes" id="UP000265520"/>
    </source>
</evidence>
<dbReference type="Proteomes" id="UP000265520">
    <property type="component" value="Unassembled WGS sequence"/>
</dbReference>
<accession>A0A392RIK6</accession>
<name>A0A392RIK6_9FABA</name>
<protein>
    <submittedName>
        <fullName evidence="2">Uncharacterized protein</fullName>
    </submittedName>
</protein>
<evidence type="ECO:0000313" key="2">
    <source>
        <dbReference type="EMBL" id="MCI36423.1"/>
    </source>
</evidence>
<feature type="non-terminal residue" evidence="2">
    <location>
        <position position="82"/>
    </location>
</feature>
<reference evidence="2 3" key="1">
    <citation type="journal article" date="2018" name="Front. Plant Sci.">
        <title>Red Clover (Trifolium pratense) and Zigzag Clover (T. medium) - A Picture of Genomic Similarities and Differences.</title>
        <authorList>
            <person name="Dluhosova J."/>
            <person name="Istvanek J."/>
            <person name="Nedelnik J."/>
            <person name="Repkova J."/>
        </authorList>
    </citation>
    <scope>NUCLEOTIDE SEQUENCE [LARGE SCALE GENOMIC DNA]</scope>
    <source>
        <strain evidence="3">cv. 10/8</strain>
        <tissue evidence="2">Leaf</tissue>
    </source>
</reference>
<dbReference type="EMBL" id="LXQA010233652">
    <property type="protein sequence ID" value="MCI36423.1"/>
    <property type="molecule type" value="Genomic_DNA"/>
</dbReference>
<comment type="caution">
    <text evidence="2">The sequence shown here is derived from an EMBL/GenBank/DDBJ whole genome shotgun (WGS) entry which is preliminary data.</text>
</comment>
<dbReference type="AlphaFoldDB" id="A0A392RIK6"/>
<proteinExistence type="predicted"/>
<keyword evidence="3" id="KW-1185">Reference proteome</keyword>